<evidence type="ECO:0000259" key="2">
    <source>
        <dbReference type="PROSITE" id="PS51462"/>
    </source>
</evidence>
<accession>A0A7R9LC25</accession>
<dbReference type="Gene3D" id="3.90.79.10">
    <property type="entry name" value="Nucleoside Triphosphate Pyrophosphohydrolase"/>
    <property type="match status" value="1"/>
</dbReference>
<dbReference type="GO" id="GO:0044716">
    <property type="term" value="F:8-oxo-GDP phosphatase activity"/>
    <property type="evidence" value="ECO:0007669"/>
    <property type="project" value="TreeGrafter"/>
</dbReference>
<dbReference type="InterPro" id="IPR000086">
    <property type="entry name" value="NUDIX_hydrolase_dom"/>
</dbReference>
<organism evidence="3">
    <name type="scientific">Oppiella nova</name>
    <dbReference type="NCBI Taxonomy" id="334625"/>
    <lineage>
        <taxon>Eukaryota</taxon>
        <taxon>Metazoa</taxon>
        <taxon>Ecdysozoa</taxon>
        <taxon>Arthropoda</taxon>
        <taxon>Chelicerata</taxon>
        <taxon>Arachnida</taxon>
        <taxon>Acari</taxon>
        <taxon>Acariformes</taxon>
        <taxon>Sarcoptiformes</taxon>
        <taxon>Oribatida</taxon>
        <taxon>Brachypylina</taxon>
        <taxon>Oppioidea</taxon>
        <taxon>Oppiidae</taxon>
        <taxon>Oppiella</taxon>
    </lineage>
</organism>
<dbReference type="GO" id="GO:0044715">
    <property type="term" value="F:8-oxo-dGDP phosphatase activity"/>
    <property type="evidence" value="ECO:0007669"/>
    <property type="project" value="TreeGrafter"/>
</dbReference>
<dbReference type="InterPro" id="IPR020084">
    <property type="entry name" value="NUDIX_hydrolase_CS"/>
</dbReference>
<name>A0A7R9LC25_9ACAR</name>
<dbReference type="Pfam" id="PF00293">
    <property type="entry name" value="NUDIX"/>
    <property type="match status" value="1"/>
</dbReference>
<dbReference type="EMBL" id="OC915149">
    <property type="protein sequence ID" value="CAD7638916.1"/>
    <property type="molecule type" value="Genomic_DNA"/>
</dbReference>
<feature type="domain" description="Nudix hydrolase" evidence="2">
    <location>
        <begin position="32"/>
        <end position="152"/>
    </location>
</feature>
<evidence type="ECO:0000256" key="1">
    <source>
        <dbReference type="ARBA" id="ARBA00022801"/>
    </source>
</evidence>
<dbReference type="OrthoDB" id="10005910at2759"/>
<dbReference type="EMBL" id="CAJPVJ010000324">
    <property type="protein sequence ID" value="CAG2162070.1"/>
    <property type="molecule type" value="Genomic_DNA"/>
</dbReference>
<sequence length="295" mass="33766">MDLLDTQIETIFNGQPLSQDIPFVCDFEAYDSISKSVFAVIFNDKNVLMIQEAHRKCRGQWALPAGKVDPNEQIIDAIRREVLEESGLEIVATDLVMIETAPKFIYSGRVIGGQLKSVEDRESIQAKWWSESDISSLNLRYNDTIDIINVVRNYNRSVAAIPYHISRFTAIWAHNRMLLRVVFTAKRDQNNSHYIVISKPPSPHLPEIFINQYPADSLLGVLSVEHNGVPEHSHDGLCITVLARSRVPYEGVGRICGDYEWMQMSPSLEALLTRYLDSPNTELIQWRPKDWNIRR</sequence>
<reference evidence="3" key="1">
    <citation type="submission" date="2020-11" db="EMBL/GenBank/DDBJ databases">
        <authorList>
            <person name="Tran Van P."/>
        </authorList>
    </citation>
    <scope>NUCLEOTIDE SEQUENCE</scope>
</reference>
<keyword evidence="1" id="KW-0378">Hydrolase</keyword>
<dbReference type="Proteomes" id="UP000728032">
    <property type="component" value="Unassembled WGS sequence"/>
</dbReference>
<dbReference type="AlphaFoldDB" id="A0A7R9LC25"/>
<protein>
    <recommendedName>
        <fullName evidence="2">Nudix hydrolase domain-containing protein</fullName>
    </recommendedName>
</protein>
<dbReference type="PANTHER" id="PTHR22769:SF56">
    <property type="entry name" value="8-OXO-DGDP PHOSPHATASE NUDT18"/>
    <property type="match status" value="1"/>
</dbReference>
<dbReference type="PROSITE" id="PS00893">
    <property type="entry name" value="NUDIX_BOX"/>
    <property type="match status" value="1"/>
</dbReference>
<dbReference type="PROSITE" id="PS51462">
    <property type="entry name" value="NUDIX"/>
    <property type="match status" value="1"/>
</dbReference>
<dbReference type="SUPFAM" id="SSF55811">
    <property type="entry name" value="Nudix"/>
    <property type="match status" value="1"/>
</dbReference>
<evidence type="ECO:0000313" key="4">
    <source>
        <dbReference type="Proteomes" id="UP000728032"/>
    </source>
</evidence>
<gene>
    <name evidence="3" type="ORF">ONB1V03_LOCUS1670</name>
</gene>
<proteinExistence type="predicted"/>
<dbReference type="InterPro" id="IPR015797">
    <property type="entry name" value="NUDIX_hydrolase-like_dom_sf"/>
</dbReference>
<keyword evidence="4" id="KW-1185">Reference proteome</keyword>
<evidence type="ECO:0000313" key="3">
    <source>
        <dbReference type="EMBL" id="CAD7638916.1"/>
    </source>
</evidence>
<dbReference type="PANTHER" id="PTHR22769">
    <property type="entry name" value="MUTT/NUDIX HYDROLASE"/>
    <property type="match status" value="1"/>
</dbReference>